<keyword evidence="3" id="KW-1185">Reference proteome</keyword>
<protein>
    <submittedName>
        <fullName evidence="2">Uncharacterized protein</fullName>
    </submittedName>
</protein>
<feature type="compositionally biased region" description="Basic and acidic residues" evidence="1">
    <location>
        <begin position="86"/>
        <end position="105"/>
    </location>
</feature>
<comment type="caution">
    <text evidence="2">The sequence shown here is derived from an EMBL/GenBank/DDBJ whole genome shotgun (WGS) entry which is preliminary data.</text>
</comment>
<evidence type="ECO:0000256" key="1">
    <source>
        <dbReference type="SAM" id="MobiDB-lite"/>
    </source>
</evidence>
<dbReference type="RefSeq" id="WP_161024448.1">
    <property type="nucleotide sequence ID" value="NZ_WWCJ01000003.1"/>
</dbReference>
<feature type="region of interest" description="Disordered" evidence="1">
    <location>
        <begin position="58"/>
        <end position="105"/>
    </location>
</feature>
<evidence type="ECO:0000313" key="3">
    <source>
        <dbReference type="Proteomes" id="UP000448575"/>
    </source>
</evidence>
<reference evidence="2 3" key="1">
    <citation type="submission" date="2019-12" db="EMBL/GenBank/DDBJ databases">
        <title>Novel species isolated from a subtropical stream in China.</title>
        <authorList>
            <person name="Lu H."/>
        </authorList>
    </citation>
    <scope>NUCLEOTIDE SEQUENCE [LARGE SCALE GENOMIC DNA]</scope>
    <source>
        <strain evidence="2 3">DS3</strain>
    </source>
</reference>
<sequence>MNDPGPEFSFRGLPLSAEQESEIQHYIRQRRRRGLKPDLAELRGMLRDMLRPPVDEEMLEGNEAAGAHADAERAAGLVDDSGDPVSVREERIAASESEAMKHQLP</sequence>
<name>A0A6N9HDV1_9BURK</name>
<accession>A0A6N9HDV1</accession>
<dbReference type="EMBL" id="WWCJ01000003">
    <property type="protein sequence ID" value="MYN01427.1"/>
    <property type="molecule type" value="Genomic_DNA"/>
</dbReference>
<dbReference type="AlphaFoldDB" id="A0A6N9HDV1"/>
<organism evidence="2 3">
    <name type="scientific">Pseudoduganella guangdongensis</name>
    <dbReference type="NCBI Taxonomy" id="2692179"/>
    <lineage>
        <taxon>Bacteria</taxon>
        <taxon>Pseudomonadati</taxon>
        <taxon>Pseudomonadota</taxon>
        <taxon>Betaproteobacteria</taxon>
        <taxon>Burkholderiales</taxon>
        <taxon>Oxalobacteraceae</taxon>
        <taxon>Telluria group</taxon>
        <taxon>Pseudoduganella</taxon>
    </lineage>
</organism>
<dbReference type="Proteomes" id="UP000448575">
    <property type="component" value="Unassembled WGS sequence"/>
</dbReference>
<gene>
    <name evidence="2" type="ORF">GTP41_04860</name>
</gene>
<evidence type="ECO:0000313" key="2">
    <source>
        <dbReference type="EMBL" id="MYN01427.1"/>
    </source>
</evidence>
<proteinExistence type="predicted"/>